<evidence type="ECO:0000313" key="2">
    <source>
        <dbReference type="EMBL" id="GAG29789.1"/>
    </source>
</evidence>
<dbReference type="GO" id="GO:0003723">
    <property type="term" value="F:RNA binding"/>
    <property type="evidence" value="ECO:0007669"/>
    <property type="project" value="InterPro"/>
</dbReference>
<dbReference type="SUPFAM" id="SSF54928">
    <property type="entry name" value="RNA-binding domain, RBD"/>
    <property type="match status" value="1"/>
</dbReference>
<name>X0WFN6_9ZZZZ</name>
<sequence length="31" mass="3439">MNIHVGNLAREVTEAELRLAFEPFGQVAAVR</sequence>
<feature type="domain" description="RRM" evidence="1">
    <location>
        <begin position="4"/>
        <end position="30"/>
    </location>
</feature>
<protein>
    <recommendedName>
        <fullName evidence="1">RRM domain-containing protein</fullName>
    </recommendedName>
</protein>
<dbReference type="InterPro" id="IPR000504">
    <property type="entry name" value="RRM_dom"/>
</dbReference>
<dbReference type="AlphaFoldDB" id="X0WFN6"/>
<proteinExistence type="predicted"/>
<dbReference type="EMBL" id="BARS01043832">
    <property type="protein sequence ID" value="GAG29789.1"/>
    <property type="molecule type" value="Genomic_DNA"/>
</dbReference>
<gene>
    <name evidence="2" type="ORF">S01H1_66301</name>
</gene>
<dbReference type="InterPro" id="IPR012677">
    <property type="entry name" value="Nucleotide-bd_a/b_plait_sf"/>
</dbReference>
<accession>X0WFN6</accession>
<feature type="non-terminal residue" evidence="2">
    <location>
        <position position="31"/>
    </location>
</feature>
<evidence type="ECO:0000259" key="1">
    <source>
        <dbReference type="Pfam" id="PF00076"/>
    </source>
</evidence>
<reference evidence="2" key="1">
    <citation type="journal article" date="2014" name="Front. Microbiol.">
        <title>High frequency of phylogenetically diverse reductive dehalogenase-homologous genes in deep subseafloor sedimentary metagenomes.</title>
        <authorList>
            <person name="Kawai M."/>
            <person name="Futagami T."/>
            <person name="Toyoda A."/>
            <person name="Takaki Y."/>
            <person name="Nishi S."/>
            <person name="Hori S."/>
            <person name="Arai W."/>
            <person name="Tsubouchi T."/>
            <person name="Morono Y."/>
            <person name="Uchiyama I."/>
            <person name="Ito T."/>
            <person name="Fujiyama A."/>
            <person name="Inagaki F."/>
            <person name="Takami H."/>
        </authorList>
    </citation>
    <scope>NUCLEOTIDE SEQUENCE</scope>
    <source>
        <strain evidence="2">Expedition CK06-06</strain>
    </source>
</reference>
<dbReference type="Gene3D" id="3.30.70.330">
    <property type="match status" value="1"/>
</dbReference>
<organism evidence="2">
    <name type="scientific">marine sediment metagenome</name>
    <dbReference type="NCBI Taxonomy" id="412755"/>
    <lineage>
        <taxon>unclassified sequences</taxon>
        <taxon>metagenomes</taxon>
        <taxon>ecological metagenomes</taxon>
    </lineage>
</organism>
<dbReference type="InterPro" id="IPR035979">
    <property type="entry name" value="RBD_domain_sf"/>
</dbReference>
<dbReference type="Pfam" id="PF00076">
    <property type="entry name" value="RRM_1"/>
    <property type="match status" value="1"/>
</dbReference>
<comment type="caution">
    <text evidence="2">The sequence shown here is derived from an EMBL/GenBank/DDBJ whole genome shotgun (WGS) entry which is preliminary data.</text>
</comment>